<keyword evidence="4 7" id="KW-0812">Transmembrane</keyword>
<feature type="transmembrane region" description="Helical" evidence="7">
    <location>
        <begin position="259"/>
        <end position="282"/>
    </location>
</feature>
<evidence type="ECO:0000256" key="3">
    <source>
        <dbReference type="ARBA" id="ARBA00022475"/>
    </source>
</evidence>
<dbReference type="KEGG" id="nba:CUN60_06085"/>
<feature type="transmembrane region" description="Helical" evidence="7">
    <location>
        <begin position="101"/>
        <end position="123"/>
    </location>
</feature>
<dbReference type="Pfam" id="PF07690">
    <property type="entry name" value="MFS_1"/>
    <property type="match status" value="1"/>
</dbReference>
<dbReference type="RefSeq" id="WP_102951178.1">
    <property type="nucleotide sequence ID" value="NZ_CP024847.1"/>
</dbReference>
<dbReference type="Proteomes" id="UP000236655">
    <property type="component" value="Chromosome"/>
</dbReference>
<organism evidence="9 10">
    <name type="scientific">Aquella oligotrophica</name>
    <dbReference type="NCBI Taxonomy" id="2067065"/>
    <lineage>
        <taxon>Bacteria</taxon>
        <taxon>Pseudomonadati</taxon>
        <taxon>Pseudomonadota</taxon>
        <taxon>Betaproteobacteria</taxon>
        <taxon>Neisseriales</taxon>
        <taxon>Neisseriaceae</taxon>
        <taxon>Aquella</taxon>
    </lineage>
</organism>
<feature type="domain" description="Major facilitator superfamily (MFS) profile" evidence="8">
    <location>
        <begin position="10"/>
        <end position="486"/>
    </location>
</feature>
<evidence type="ECO:0000259" key="8">
    <source>
        <dbReference type="PROSITE" id="PS50850"/>
    </source>
</evidence>
<gene>
    <name evidence="9" type="ORF">CUN60_06085</name>
</gene>
<dbReference type="SUPFAM" id="SSF103473">
    <property type="entry name" value="MFS general substrate transporter"/>
    <property type="match status" value="1"/>
</dbReference>
<dbReference type="GO" id="GO:0022857">
    <property type="term" value="F:transmembrane transporter activity"/>
    <property type="evidence" value="ECO:0007669"/>
    <property type="project" value="InterPro"/>
</dbReference>
<reference evidence="10" key="1">
    <citation type="submission" date="2017-11" db="EMBL/GenBank/DDBJ databases">
        <authorList>
            <person name="Chan K.G."/>
            <person name="Lee L.S."/>
        </authorList>
    </citation>
    <scope>NUCLEOTIDE SEQUENCE [LARGE SCALE GENOMIC DNA]</scope>
    <source>
        <strain evidence="10">DSM 100970</strain>
    </source>
</reference>
<feature type="transmembrane region" description="Helical" evidence="7">
    <location>
        <begin position="458"/>
        <end position="483"/>
    </location>
</feature>
<feature type="transmembrane region" description="Helical" evidence="7">
    <location>
        <begin position="162"/>
        <end position="184"/>
    </location>
</feature>
<dbReference type="GO" id="GO:0005886">
    <property type="term" value="C:plasma membrane"/>
    <property type="evidence" value="ECO:0007669"/>
    <property type="project" value="UniProtKB-SubCell"/>
</dbReference>
<evidence type="ECO:0000256" key="2">
    <source>
        <dbReference type="ARBA" id="ARBA00022448"/>
    </source>
</evidence>
<feature type="transmembrane region" description="Helical" evidence="7">
    <location>
        <begin position="77"/>
        <end position="95"/>
    </location>
</feature>
<evidence type="ECO:0000313" key="10">
    <source>
        <dbReference type="Proteomes" id="UP000236655"/>
    </source>
</evidence>
<evidence type="ECO:0000256" key="6">
    <source>
        <dbReference type="ARBA" id="ARBA00023136"/>
    </source>
</evidence>
<feature type="transmembrane region" description="Helical" evidence="7">
    <location>
        <begin position="302"/>
        <end position="320"/>
    </location>
</feature>
<keyword evidence="5 7" id="KW-1133">Transmembrane helix</keyword>
<dbReference type="OrthoDB" id="9807274at2"/>
<evidence type="ECO:0000256" key="7">
    <source>
        <dbReference type="SAM" id="Phobius"/>
    </source>
</evidence>
<dbReference type="PRINTS" id="PR01036">
    <property type="entry name" value="TCRTETB"/>
</dbReference>
<dbReference type="PANTHER" id="PTHR42718">
    <property type="entry name" value="MAJOR FACILITATOR SUPERFAMILY MULTIDRUG TRANSPORTER MFSC"/>
    <property type="match status" value="1"/>
</dbReference>
<feature type="transmembrane region" description="Helical" evidence="7">
    <location>
        <begin position="135"/>
        <end position="156"/>
    </location>
</feature>
<dbReference type="PROSITE" id="PS50850">
    <property type="entry name" value="MFS"/>
    <property type="match status" value="1"/>
</dbReference>
<accession>A0A2I7N620</accession>
<dbReference type="InterPro" id="IPR036259">
    <property type="entry name" value="MFS_trans_sf"/>
</dbReference>
<keyword evidence="6 7" id="KW-0472">Membrane</keyword>
<dbReference type="InterPro" id="IPR004638">
    <property type="entry name" value="EmrB-like"/>
</dbReference>
<dbReference type="InterPro" id="IPR020846">
    <property type="entry name" value="MFS_dom"/>
</dbReference>
<dbReference type="Gene3D" id="1.20.1720.10">
    <property type="entry name" value="Multidrug resistance protein D"/>
    <property type="match status" value="1"/>
</dbReference>
<sequence>MKKINKKLLVACALNLLSLSELIDLTIIGIAIPHIMGSLNADLQDVSLTMTNYMVAIAMVIPLSGSVINKFGIKKTALISTFIFGFASLGCGLSTNMTGLVIARFIQGLGGAFLPTLAQAYSASNFSGKLRVRMLNIHALFLILGPIIGPSLGGFLVESLTWRWIFFINIPICIISGILIIIFATKDSVIQTRIDFPSFVFLAIAVGLFEFLLDKGNRYGWFESNLLISVFVGSVLALIFFSWRALLGKSIINFRIFRYYNYTLSCVAIFIYMIVMIGSFVYFPALLQLGYDCSASETGKIIAIRGISALLGALVFFRLNKIFGLKVIMLLGVAFLSISTYLLTRISPNYNLNYFLLILIIQGIGVAGVFINIFEIAYFGLSKVDNNDAAGIHNFFRNLGNSIGTSLTASILTHQQQLYWHNMAINANLSVKTFQNISPNEDMNILLIIQQIKRQSYLLANINFFVLTLFGTVILICISFFFIEARK</sequence>
<protein>
    <recommendedName>
        <fullName evidence="8">Major facilitator superfamily (MFS) profile domain-containing protein</fullName>
    </recommendedName>
</protein>
<proteinExistence type="predicted"/>
<dbReference type="EMBL" id="CP024847">
    <property type="protein sequence ID" value="AUR51882.1"/>
    <property type="molecule type" value="Genomic_DNA"/>
</dbReference>
<evidence type="ECO:0000256" key="4">
    <source>
        <dbReference type="ARBA" id="ARBA00022692"/>
    </source>
</evidence>
<keyword evidence="2" id="KW-0813">Transport</keyword>
<feature type="transmembrane region" description="Helical" evidence="7">
    <location>
        <begin position="352"/>
        <end position="374"/>
    </location>
</feature>
<dbReference type="NCBIfam" id="TIGR00711">
    <property type="entry name" value="efflux_EmrB"/>
    <property type="match status" value="1"/>
</dbReference>
<evidence type="ECO:0000256" key="5">
    <source>
        <dbReference type="ARBA" id="ARBA00022989"/>
    </source>
</evidence>
<dbReference type="PANTHER" id="PTHR42718:SF46">
    <property type="entry name" value="BLR6921 PROTEIN"/>
    <property type="match status" value="1"/>
</dbReference>
<dbReference type="InterPro" id="IPR011701">
    <property type="entry name" value="MFS"/>
</dbReference>
<keyword evidence="10" id="KW-1185">Reference proteome</keyword>
<comment type="subcellular location">
    <subcellularLocation>
        <location evidence="1">Cell membrane</location>
        <topology evidence="1">Multi-pass membrane protein</topology>
    </subcellularLocation>
</comment>
<feature type="transmembrane region" description="Helical" evidence="7">
    <location>
        <begin position="225"/>
        <end position="247"/>
    </location>
</feature>
<dbReference type="AlphaFoldDB" id="A0A2I7N620"/>
<dbReference type="Gene3D" id="1.20.1250.20">
    <property type="entry name" value="MFS general substrate transporter like domains"/>
    <property type="match status" value="1"/>
</dbReference>
<evidence type="ECO:0000313" key="9">
    <source>
        <dbReference type="EMBL" id="AUR51882.1"/>
    </source>
</evidence>
<keyword evidence="3" id="KW-1003">Cell membrane</keyword>
<name>A0A2I7N620_9NEIS</name>
<evidence type="ECO:0000256" key="1">
    <source>
        <dbReference type="ARBA" id="ARBA00004651"/>
    </source>
</evidence>
<feature type="transmembrane region" description="Helical" evidence="7">
    <location>
        <begin position="196"/>
        <end position="213"/>
    </location>
</feature>
<feature type="transmembrane region" description="Helical" evidence="7">
    <location>
        <begin position="327"/>
        <end position="346"/>
    </location>
</feature>
<feature type="transmembrane region" description="Helical" evidence="7">
    <location>
        <begin position="46"/>
        <end position="65"/>
    </location>
</feature>